<dbReference type="GO" id="GO:0005524">
    <property type="term" value="F:ATP binding"/>
    <property type="evidence" value="ECO:0007669"/>
    <property type="project" value="UniProtKB-UniRule"/>
</dbReference>
<feature type="region of interest" description="Disordered" evidence="9">
    <location>
        <begin position="858"/>
        <end position="892"/>
    </location>
</feature>
<dbReference type="GO" id="GO:0016020">
    <property type="term" value="C:membrane"/>
    <property type="evidence" value="ECO:0007669"/>
    <property type="project" value="TreeGrafter"/>
</dbReference>
<feature type="domain" description="Myosin motor" evidence="10">
    <location>
        <begin position="76"/>
        <end position="783"/>
    </location>
</feature>
<dbReference type="Gene3D" id="3.40.850.10">
    <property type="entry name" value="Kinesin motor domain"/>
    <property type="match status" value="1"/>
</dbReference>
<evidence type="ECO:0000256" key="4">
    <source>
        <dbReference type="ARBA" id="ARBA00023175"/>
    </source>
</evidence>
<evidence type="ECO:0000256" key="9">
    <source>
        <dbReference type="SAM" id="MobiDB-lite"/>
    </source>
</evidence>
<reference evidence="11" key="1">
    <citation type="submission" date="2021-01" db="EMBL/GenBank/DDBJ databases">
        <authorList>
            <person name="Corre E."/>
            <person name="Pelletier E."/>
            <person name="Niang G."/>
            <person name="Scheremetjew M."/>
            <person name="Finn R."/>
            <person name="Kale V."/>
            <person name="Holt S."/>
            <person name="Cochrane G."/>
            <person name="Meng A."/>
            <person name="Brown T."/>
            <person name="Cohen L."/>
        </authorList>
    </citation>
    <scope>NUCLEOTIDE SEQUENCE</scope>
    <source>
        <strain evidence="11">CCMP3105</strain>
    </source>
</reference>
<gene>
    <name evidence="11" type="ORF">AMON00008_LOCUS62408</name>
</gene>
<accession>A0A7S4T555</accession>
<evidence type="ECO:0000256" key="5">
    <source>
        <dbReference type="ARBA" id="ARBA00023203"/>
    </source>
</evidence>
<dbReference type="SMART" id="SM00242">
    <property type="entry name" value="MYSc"/>
    <property type="match status" value="1"/>
</dbReference>
<dbReference type="GO" id="GO:0051015">
    <property type="term" value="F:actin filament binding"/>
    <property type="evidence" value="ECO:0007669"/>
    <property type="project" value="TreeGrafter"/>
</dbReference>
<keyword evidence="8" id="KW-0175">Coiled coil</keyword>
<organism evidence="11">
    <name type="scientific">Alexandrium monilatum</name>
    <dbReference type="NCBI Taxonomy" id="311494"/>
    <lineage>
        <taxon>Eukaryota</taxon>
        <taxon>Sar</taxon>
        <taxon>Alveolata</taxon>
        <taxon>Dinophyceae</taxon>
        <taxon>Gonyaulacales</taxon>
        <taxon>Pyrocystaceae</taxon>
        <taxon>Alexandrium</taxon>
    </lineage>
</organism>
<dbReference type="Gene3D" id="1.10.10.820">
    <property type="match status" value="1"/>
</dbReference>
<feature type="repeat" description="WD" evidence="6">
    <location>
        <begin position="1633"/>
        <end position="1674"/>
    </location>
</feature>
<dbReference type="Gene3D" id="1.20.58.530">
    <property type="match status" value="1"/>
</dbReference>
<dbReference type="InterPro" id="IPR001680">
    <property type="entry name" value="WD40_rpt"/>
</dbReference>
<dbReference type="PANTHER" id="PTHR13140">
    <property type="entry name" value="MYOSIN"/>
    <property type="match status" value="1"/>
</dbReference>
<dbReference type="SUPFAM" id="SSF52540">
    <property type="entry name" value="P-loop containing nucleoside triphosphate hydrolases"/>
    <property type="match status" value="1"/>
</dbReference>
<dbReference type="InterPro" id="IPR000048">
    <property type="entry name" value="IQ_motif_EF-hand-BS"/>
</dbReference>
<feature type="coiled-coil region" evidence="8">
    <location>
        <begin position="1208"/>
        <end position="1235"/>
    </location>
</feature>
<dbReference type="SUPFAM" id="SSF50978">
    <property type="entry name" value="WD40 repeat-like"/>
    <property type="match status" value="1"/>
</dbReference>
<evidence type="ECO:0000256" key="8">
    <source>
        <dbReference type="SAM" id="Coils"/>
    </source>
</evidence>
<dbReference type="Pfam" id="PF00400">
    <property type="entry name" value="WD40"/>
    <property type="match status" value="1"/>
</dbReference>
<dbReference type="Gene3D" id="1.20.5.190">
    <property type="match status" value="1"/>
</dbReference>
<keyword evidence="6" id="KW-0853">WD repeat</keyword>
<evidence type="ECO:0000256" key="7">
    <source>
        <dbReference type="PROSITE-ProRule" id="PRU00782"/>
    </source>
</evidence>
<evidence type="ECO:0000256" key="2">
    <source>
        <dbReference type="ARBA" id="ARBA00022840"/>
    </source>
</evidence>
<dbReference type="GO" id="GO:0000146">
    <property type="term" value="F:microfilament motor activity"/>
    <property type="evidence" value="ECO:0007669"/>
    <property type="project" value="TreeGrafter"/>
</dbReference>
<dbReference type="Pfam" id="PF00063">
    <property type="entry name" value="Myosin_head"/>
    <property type="match status" value="1"/>
</dbReference>
<dbReference type="SMART" id="SM00320">
    <property type="entry name" value="WD40"/>
    <property type="match status" value="4"/>
</dbReference>
<evidence type="ECO:0000313" key="11">
    <source>
        <dbReference type="EMBL" id="CAE4665153.1"/>
    </source>
</evidence>
<dbReference type="PROSITE" id="PS50082">
    <property type="entry name" value="WD_REPEATS_2"/>
    <property type="match status" value="2"/>
</dbReference>
<dbReference type="InterPro" id="IPR036961">
    <property type="entry name" value="Kinesin_motor_dom_sf"/>
</dbReference>
<comment type="similarity">
    <text evidence="7">Belongs to the TRAFAC class myosin-kinesin ATPase superfamily. Myosin family.</text>
</comment>
<dbReference type="PANTHER" id="PTHR13140:SF706">
    <property type="entry name" value="DILUTE CLASS UNCONVENTIONAL MYOSIN, ISOFORM C"/>
    <property type="match status" value="1"/>
</dbReference>
<proteinExistence type="inferred from homology"/>
<dbReference type="Gene3D" id="2.130.10.10">
    <property type="entry name" value="YVTN repeat-like/Quinoprotein amine dehydrogenase"/>
    <property type="match status" value="2"/>
</dbReference>
<feature type="region of interest" description="Disordered" evidence="9">
    <location>
        <begin position="1105"/>
        <end position="1126"/>
    </location>
</feature>
<dbReference type="GO" id="GO:0005737">
    <property type="term" value="C:cytoplasm"/>
    <property type="evidence" value="ECO:0007669"/>
    <property type="project" value="TreeGrafter"/>
</dbReference>
<dbReference type="EMBL" id="HBNR01087064">
    <property type="protein sequence ID" value="CAE4665153.1"/>
    <property type="molecule type" value="Transcribed_RNA"/>
</dbReference>
<keyword evidence="4 7" id="KW-0505">Motor protein</keyword>
<dbReference type="PRINTS" id="PR00193">
    <property type="entry name" value="MYOSINHEAVY"/>
</dbReference>
<dbReference type="CDD" id="cd00124">
    <property type="entry name" value="MYSc"/>
    <property type="match status" value="1"/>
</dbReference>
<feature type="compositionally biased region" description="Acidic residues" evidence="9">
    <location>
        <begin position="869"/>
        <end position="878"/>
    </location>
</feature>
<feature type="repeat" description="WD" evidence="6">
    <location>
        <begin position="1863"/>
        <end position="1904"/>
    </location>
</feature>
<sequence>MAPKRQKSGITSAIEPGTLVWVPDTETGQVWVKAEVEAIDARAVRVKTDDGSVRAADLAKLLRCNTDTWKADEGLTAAGDLSSLTHLHEPEVLQALQLRFDIDKIYTFCGPILIVVNPFKSIAGLYSRLPAREPHEHEDPHIFLVARKAFGSLVDRQESQVVLISGESGAGKTESTKHVLRFLTTRLGGQGSGGADDSDGTLRKVLSSNPLLEAFGNACTTRNDNSSRFGKFIELQFEGRGRETKFRCAAIDTYLLEKVRITELHKGERSYHIFYQACAALRSLGASHQDLPLHLFGEATQFQYLRKSDRLNIANTDDAALFEETMQAMGHMGIGQDERAQILKLVAAVLHIGNIPVGERPSGAEIAVDDASFRLASELLGIQPGPLARALSFRLISVSASEKYDSPLTKVQSESLRESFARTLYALLFDFLVHRVNQTLAGSDTVGSASKRFFAGVLDIFGFEHFEKNSFEQLCINFANERLQQLFNQFVFKTEMELYRAEDVSCDFTDFPDNQDIIDMIQAKSSSIFTLLDEECRLPKGSDQALVQKLWRTFEKNPRFKVEPRKPSSFSVVHFAGTVSYDTANFLEKNLDELGELLKQALESSEAHLVKDILKLKSESEAARSASAPAKPGQRGGKLKPNTVSTDFKNQLETLMSKMGSASPHFVRCIKPNPEKRPDMYHRPSVAEQLRSGGVIEALLVQRSGFPCRWTHQECWDNIRIVFKADQRAQFDKLAIGDRIRQALSKLSAEMGWPTTGGAGFAIGKTKVFFKQFSFESLEGARMFILNEAATKIQSHWKRFCFRRVYVHIRAAIVTLQAGMRRYRQRRRLWDGMAPEARRASRLFRAVLQLLGERKAGGAAARTGRDDDAPCDASEDGDPGPRGRAGSGGPVAADGAELQRLRAEKEGLEQRLAEEQQAAAAAAEKERQRRQEELLQAERKWRSAQEAMKGEHEHEVRTLSLQLSTLKDEEAVKRGKLEQELQCMRRDADVRRAEFEQQVALTELREREAKARVDELEREVKRLREELATQAERHAVATSELHASHVQALSHAAEQHEAQRQAYLKQTEDLREHVDETYRKQLVTAGEREMEHAQRFREEVQQVREREAAQSRRHEGELASLRQKETERARRWQTELAEAKRNESDHRLQIQVMEQQVLDLSTDNQQLRKLVETQQEETKRTHASLVEMLEQRHAEREQTLTKELEMCTAQKNEQIKVLRQQLEFQKRELAMTGQQEVEMIKKQWQQRERQLLQMIDQARRGQAEREKTAEVHLALKAQQQDELHRCADVKARHLEQSARRQQELYEQHVEQLTQQMRQSQENFRRQLEEVQAQSDQRVAGAVAQLAMLEAQVKEDQEKRLAQEAADREDVAFRLAEAAKLRERTAGLEAANRALQAELAHANAGLVPGRRGSAVRSGDFIRADPLGDDAQPELVRRLSEPIPKLVADGSGRRRPRPPMRLLLGPRKMSLAFSPELAPVSATRGQRIRFADLPDQQDRRRGLVLDQPSAVRKSITDLMGGQPRAHRVAPPASTLEFLRPTLQSAGQLCTGEVGQWQQIAATPASLGGQQAGSAITVLAFAEAPSDEGCWLLAAATKGGTLSVYSVRKTAHEREDFAVADDGADASPAIQVKKQFIAHAKAITSMSFSVGGLELMTTSSDWHVRIWLVEDGSLKNRFVDSSLVVCALPMPGPDWSMVMANAGAVLRLISNEGNPRQQKVRLDHYARSLVLALDGTRLLAGTSGGHIHALDVDAHGLRIIGKQRVSSQAALTCLVVAPCADGLPPLVVANVMDSTICVLQANAQMTNFTVLKRLHNAHKLLPLRCCHVPAAGGSAGSSGGAGFIASACEDGSIHVIDLDGFEEMRLQGHGAAVIDVAATENSGLLASGDVHGRVILWRRGTRAAVGTPNGHG</sequence>
<dbReference type="PROSITE" id="PS51456">
    <property type="entry name" value="MYOSIN_MOTOR"/>
    <property type="match status" value="1"/>
</dbReference>
<evidence type="ECO:0000256" key="3">
    <source>
        <dbReference type="ARBA" id="ARBA00023123"/>
    </source>
</evidence>
<name>A0A7S4T555_9DINO</name>
<keyword evidence="2 7" id="KW-0067">ATP-binding</keyword>
<feature type="region of interest" description="Actin-binding" evidence="7">
    <location>
        <begin position="652"/>
        <end position="674"/>
    </location>
</feature>
<dbReference type="SMART" id="SM00015">
    <property type="entry name" value="IQ"/>
    <property type="match status" value="2"/>
</dbReference>
<feature type="binding site" evidence="7">
    <location>
        <begin position="166"/>
        <end position="173"/>
    </location>
    <ligand>
        <name>ATP</name>
        <dbReference type="ChEBI" id="CHEBI:30616"/>
    </ligand>
</feature>
<dbReference type="InterPro" id="IPR001609">
    <property type="entry name" value="Myosin_head_motor_dom-like"/>
</dbReference>
<dbReference type="Gene3D" id="1.20.120.720">
    <property type="entry name" value="Myosin VI head, motor domain, U50 subdomain"/>
    <property type="match status" value="1"/>
</dbReference>
<keyword evidence="1 7" id="KW-0547">Nucleotide-binding</keyword>
<evidence type="ECO:0000259" key="10">
    <source>
        <dbReference type="PROSITE" id="PS51456"/>
    </source>
</evidence>
<dbReference type="InterPro" id="IPR015943">
    <property type="entry name" value="WD40/YVTN_repeat-like_dom_sf"/>
</dbReference>
<dbReference type="InterPro" id="IPR036322">
    <property type="entry name" value="WD40_repeat_dom_sf"/>
</dbReference>
<keyword evidence="5 7" id="KW-0009">Actin-binding</keyword>
<dbReference type="PROSITE" id="PS50096">
    <property type="entry name" value="IQ"/>
    <property type="match status" value="1"/>
</dbReference>
<feature type="compositionally biased region" description="Low complexity" evidence="9">
    <location>
        <begin position="623"/>
        <end position="632"/>
    </location>
</feature>
<dbReference type="Gene3D" id="6.20.240.20">
    <property type="match status" value="1"/>
</dbReference>
<dbReference type="PROSITE" id="PS50294">
    <property type="entry name" value="WD_REPEATS_REGION"/>
    <property type="match status" value="1"/>
</dbReference>
<feature type="coiled-coil region" evidence="8">
    <location>
        <begin position="1291"/>
        <end position="1397"/>
    </location>
</feature>
<dbReference type="InterPro" id="IPR027417">
    <property type="entry name" value="P-loop_NTPase"/>
</dbReference>
<feature type="region of interest" description="Disordered" evidence="9">
    <location>
        <begin position="621"/>
        <end position="644"/>
    </location>
</feature>
<keyword evidence="3 7" id="KW-0518">Myosin</keyword>
<evidence type="ECO:0000256" key="1">
    <source>
        <dbReference type="ARBA" id="ARBA00022741"/>
    </source>
</evidence>
<evidence type="ECO:0000256" key="6">
    <source>
        <dbReference type="PROSITE-ProRule" id="PRU00221"/>
    </source>
</evidence>
<dbReference type="GO" id="GO:0016459">
    <property type="term" value="C:myosin complex"/>
    <property type="evidence" value="ECO:0007669"/>
    <property type="project" value="UniProtKB-KW"/>
</dbReference>
<dbReference type="GO" id="GO:0007015">
    <property type="term" value="P:actin filament organization"/>
    <property type="evidence" value="ECO:0007669"/>
    <property type="project" value="TreeGrafter"/>
</dbReference>
<protein>
    <recommendedName>
        <fullName evidence="10">Myosin motor domain-containing protein</fullName>
    </recommendedName>
</protein>